<dbReference type="KEGG" id="scn:Solca_2980"/>
<dbReference type="GO" id="GO:0006189">
    <property type="term" value="P:'de novo' IMP biosynthetic process"/>
    <property type="evidence" value="ECO:0007669"/>
    <property type="project" value="InterPro"/>
</dbReference>
<dbReference type="SUPFAM" id="SSF55021">
    <property type="entry name" value="ACT-like"/>
    <property type="match status" value="1"/>
</dbReference>
<evidence type="ECO:0000313" key="3">
    <source>
        <dbReference type="Proteomes" id="UP000007590"/>
    </source>
</evidence>
<dbReference type="InterPro" id="IPR044074">
    <property type="entry name" value="PurU_ACT"/>
</dbReference>
<reference evidence="2" key="1">
    <citation type="submission" date="2012-02" db="EMBL/GenBank/DDBJ databases">
        <title>The complete genome of Solitalea canadensis DSM 3403.</title>
        <authorList>
            <consortium name="US DOE Joint Genome Institute (JGI-PGF)"/>
            <person name="Lucas S."/>
            <person name="Copeland A."/>
            <person name="Lapidus A."/>
            <person name="Glavina del Rio T."/>
            <person name="Dalin E."/>
            <person name="Tice H."/>
            <person name="Bruce D."/>
            <person name="Goodwin L."/>
            <person name="Pitluck S."/>
            <person name="Peters L."/>
            <person name="Ovchinnikova G."/>
            <person name="Lu M."/>
            <person name="Kyrpides N."/>
            <person name="Mavromatis K."/>
            <person name="Ivanova N."/>
            <person name="Brettin T."/>
            <person name="Detter J.C."/>
            <person name="Han C."/>
            <person name="Larimer F."/>
            <person name="Land M."/>
            <person name="Hauser L."/>
            <person name="Markowitz V."/>
            <person name="Cheng J.-F."/>
            <person name="Hugenholtz P."/>
            <person name="Woyke T."/>
            <person name="Wu D."/>
            <person name="Spring S."/>
            <person name="Schroeder M."/>
            <person name="Kopitz M."/>
            <person name="Brambilla E."/>
            <person name="Klenk H.-P."/>
            <person name="Eisen J.A."/>
        </authorList>
    </citation>
    <scope>NUCLEOTIDE SEQUENCE</scope>
    <source>
        <strain evidence="2">DSM 3403</strain>
    </source>
</reference>
<dbReference type="InterPro" id="IPR002912">
    <property type="entry name" value="ACT_dom"/>
</dbReference>
<dbReference type="Proteomes" id="UP000007590">
    <property type="component" value="Chromosome"/>
</dbReference>
<dbReference type="InterPro" id="IPR045865">
    <property type="entry name" value="ACT-like_dom_sf"/>
</dbReference>
<dbReference type="eggNOG" id="COG0788">
    <property type="taxonomic scope" value="Bacteria"/>
</dbReference>
<dbReference type="AlphaFoldDB" id="H8KNK1"/>
<dbReference type="RefSeq" id="WP_014681226.1">
    <property type="nucleotide sequence ID" value="NC_017770.1"/>
</dbReference>
<keyword evidence="3" id="KW-1185">Reference proteome</keyword>
<dbReference type="PRINTS" id="PR01575">
    <property type="entry name" value="FFH4HYDRLASE"/>
</dbReference>
<sequence>MVSEKRLYTLTLSCPDRTGIVAAVTSFIANLGGWITDASQHGDFSDHHFFMRVQKLRPIKPVTILQDFWRSGG</sequence>
<gene>
    <name evidence="2" type="ordered locus">Solca_2980</name>
</gene>
<dbReference type="GO" id="GO:0008864">
    <property type="term" value="F:formyltetrahydrofolate deformylase activity"/>
    <property type="evidence" value="ECO:0007669"/>
    <property type="project" value="InterPro"/>
</dbReference>
<dbReference type="Gene3D" id="3.30.70.260">
    <property type="match status" value="1"/>
</dbReference>
<proteinExistence type="predicted"/>
<name>H8KNK1_SOLCM</name>
<accession>H8KNK1</accession>
<dbReference type="EMBL" id="CP003349">
    <property type="protein sequence ID" value="AFD07999.1"/>
    <property type="molecule type" value="Genomic_DNA"/>
</dbReference>
<protein>
    <submittedName>
        <fullName evidence="2">Formyltetrahydrofolate hydrolase</fullName>
    </submittedName>
</protein>
<dbReference type="STRING" id="929556.Solca_2980"/>
<organism evidence="2 3">
    <name type="scientific">Solitalea canadensis (strain ATCC 29591 / DSM 3403 / JCM 21819 / LMG 8368 / NBRC 15130 / NCIMB 12057 / USAM 9D)</name>
    <name type="common">Flexibacter canadensis</name>
    <dbReference type="NCBI Taxonomy" id="929556"/>
    <lineage>
        <taxon>Bacteria</taxon>
        <taxon>Pseudomonadati</taxon>
        <taxon>Bacteroidota</taxon>
        <taxon>Sphingobacteriia</taxon>
        <taxon>Sphingobacteriales</taxon>
        <taxon>Sphingobacteriaceae</taxon>
        <taxon>Solitalea</taxon>
    </lineage>
</organism>
<evidence type="ECO:0000313" key="2">
    <source>
        <dbReference type="EMBL" id="AFD07999.1"/>
    </source>
</evidence>
<dbReference type="CDD" id="cd04875">
    <property type="entry name" value="ACT_F4HF-DF"/>
    <property type="match status" value="1"/>
</dbReference>
<dbReference type="Pfam" id="PF01842">
    <property type="entry name" value="ACT"/>
    <property type="match status" value="1"/>
</dbReference>
<dbReference type="HOGENOM" id="CLU_2702852_0_0_10"/>
<dbReference type="OrthoDB" id="9806170at2"/>
<keyword evidence="2" id="KW-0378">Hydrolase</keyword>
<dbReference type="InterPro" id="IPR004810">
    <property type="entry name" value="PurU"/>
</dbReference>
<evidence type="ECO:0000259" key="1">
    <source>
        <dbReference type="Pfam" id="PF01842"/>
    </source>
</evidence>
<feature type="domain" description="ACT" evidence="1">
    <location>
        <begin position="8"/>
        <end position="53"/>
    </location>
</feature>